<accession>A0A1F7I383</accession>
<feature type="region of interest" description="Disordered" evidence="1">
    <location>
        <begin position="1"/>
        <end position="40"/>
    </location>
</feature>
<organism evidence="2 3">
    <name type="scientific">Candidatus Roizmanbacteria bacterium RIFCSPHIGHO2_12_FULL_39_8</name>
    <dbReference type="NCBI Taxonomy" id="1802050"/>
    <lineage>
        <taxon>Bacteria</taxon>
        <taxon>Candidatus Roizmaniibacteriota</taxon>
    </lineage>
</organism>
<dbReference type="Proteomes" id="UP000178853">
    <property type="component" value="Unassembled WGS sequence"/>
</dbReference>
<dbReference type="EMBL" id="MGAA01000010">
    <property type="protein sequence ID" value="OGK37854.1"/>
    <property type="molecule type" value="Genomic_DNA"/>
</dbReference>
<dbReference type="AlphaFoldDB" id="A0A1F7I383"/>
<reference evidence="2 3" key="1">
    <citation type="journal article" date="2016" name="Nat. Commun.">
        <title>Thousands of microbial genomes shed light on interconnected biogeochemical processes in an aquifer system.</title>
        <authorList>
            <person name="Anantharaman K."/>
            <person name="Brown C.T."/>
            <person name="Hug L.A."/>
            <person name="Sharon I."/>
            <person name="Castelle C.J."/>
            <person name="Probst A.J."/>
            <person name="Thomas B.C."/>
            <person name="Singh A."/>
            <person name="Wilkins M.J."/>
            <person name="Karaoz U."/>
            <person name="Brodie E.L."/>
            <person name="Williams K.H."/>
            <person name="Hubbard S.S."/>
            <person name="Banfield J.F."/>
        </authorList>
    </citation>
    <scope>NUCLEOTIDE SEQUENCE [LARGE SCALE GENOMIC DNA]</scope>
</reference>
<gene>
    <name evidence="2" type="ORF">A3F60_02935</name>
</gene>
<proteinExistence type="predicted"/>
<feature type="compositionally biased region" description="Polar residues" evidence="1">
    <location>
        <begin position="1"/>
        <end position="11"/>
    </location>
</feature>
<comment type="caution">
    <text evidence="2">The sequence shown here is derived from an EMBL/GenBank/DDBJ whole genome shotgun (WGS) entry which is preliminary data.</text>
</comment>
<sequence length="428" mass="47393">MNEPVETSTLPKTLIPAKNMQVENKIPPTSPETPHRKSKGIDPKVALASAFTLLGACSSLGLAATNQSIQQEIALSGANALVEHSGSMNPLISAAAMTINWASSLKYNLDTSENVDVKENPHYRPLIAQVEGALSEYEKNGRKATYIKSKDFRNEEYYKKAVKDILADPKIKAGEEDVSTLGIRADIAISKLFDAMPKQALDAFGFSNDRQNFFITLVIPLSGTFQRAYEAAEVPLDYRETKPNDKIINAKLSKEIEKDILLTKRFVEEEVQKNNGKPVSAAKILEYFLEKNAGRLDQSLWDVTIFLKFMARSYQGDGKYFGSDLSVATKWTADHILDEFSKVLPYDNLTDNPANKDLYLINRTGSAYHSYNFAALLNILPSFVLKIGGATRGVFYMSAQGPIKVATDLDQLTSLDQINTLASSRMQK</sequence>
<evidence type="ECO:0000313" key="2">
    <source>
        <dbReference type="EMBL" id="OGK37854.1"/>
    </source>
</evidence>
<evidence type="ECO:0000256" key="1">
    <source>
        <dbReference type="SAM" id="MobiDB-lite"/>
    </source>
</evidence>
<protein>
    <submittedName>
        <fullName evidence="2">Uncharacterized protein</fullName>
    </submittedName>
</protein>
<name>A0A1F7I383_9BACT</name>
<evidence type="ECO:0000313" key="3">
    <source>
        <dbReference type="Proteomes" id="UP000178853"/>
    </source>
</evidence>